<keyword evidence="4" id="KW-1185">Reference proteome</keyword>
<dbReference type="Gene3D" id="3.40.350.10">
    <property type="entry name" value="Creatinase/prolidase N-terminal domain"/>
    <property type="match status" value="1"/>
</dbReference>
<proteinExistence type="predicted"/>
<accession>A0A1X4XV47</accession>
<dbReference type="Proteomes" id="UP000194141">
    <property type="component" value="Unassembled WGS sequence"/>
</dbReference>
<dbReference type="CDD" id="cd01066">
    <property type="entry name" value="APP_MetAP"/>
    <property type="match status" value="1"/>
</dbReference>
<dbReference type="InterPro" id="IPR029149">
    <property type="entry name" value="Creatin/AminoP/Spt16_N"/>
</dbReference>
<comment type="caution">
    <text evidence="3">The sequence shown here is derived from an EMBL/GenBank/DDBJ whole genome shotgun (WGS) entry which is preliminary data.</text>
</comment>
<reference evidence="3 4" key="1">
    <citation type="journal article" date="2017" name="Front. Microbiol.">
        <title>Genome Sequence of Desulfurella amilsii Strain TR1 and Comparative Genomics of Desulfurellaceae Family.</title>
        <authorList>
            <person name="Florentino A.P."/>
            <person name="Stams A.J."/>
            <person name="Sanchez-Andrea I."/>
        </authorList>
    </citation>
    <scope>NUCLEOTIDE SEQUENCE [LARGE SCALE GENOMIC DNA]</scope>
    <source>
        <strain evidence="3 4">TR1</strain>
    </source>
</reference>
<dbReference type="Pfam" id="PF01321">
    <property type="entry name" value="Creatinase_N"/>
    <property type="match status" value="1"/>
</dbReference>
<dbReference type="SUPFAM" id="SSF55920">
    <property type="entry name" value="Creatinase/aminopeptidase"/>
    <property type="match status" value="1"/>
</dbReference>
<dbReference type="SUPFAM" id="SSF53092">
    <property type="entry name" value="Creatinase/prolidase N-terminal domain"/>
    <property type="match status" value="1"/>
</dbReference>
<feature type="domain" description="Peptidase M24" evidence="1">
    <location>
        <begin position="136"/>
        <end position="365"/>
    </location>
</feature>
<sequence length="382" mass="43733">MRTKTFSEVLRVKNIDIALLMQSTDIYYYTGTFANGVLIITKDNGKFLFVRRGLDRAQEETNVSVNYMNGFSDIKKFIQQQGFKVDTIGLEFDVLPANFYLKFKEIFDRSHIADVSDDIRWQRRIKEPQEIGSIAQAAKNLDCLMADAKIYLEENKREIDISAKLEYFARLRGHQGRNRMRMFNGEIFMGHVICGTSAVGFSGYMKPLTGKGMYPTYPEGASTNRIEKNKSIIVDFVFNYNGYLADQTRTFVIGDLDNQMKKGYQFCLDLINWFEDYAKVGTNAHEIYIKSLEKAKSAGYENIFMGIGKDRVSFLGHGLGLELDEYPFIAKGMDYPLEENMVFAFEPKLIFNEGAVGLENTYIVKKDGVESLTKFPKQLVQL</sequence>
<feature type="domain" description="Creatinase N-terminal" evidence="2">
    <location>
        <begin position="2"/>
        <end position="125"/>
    </location>
</feature>
<evidence type="ECO:0000259" key="1">
    <source>
        <dbReference type="Pfam" id="PF00557"/>
    </source>
</evidence>
<dbReference type="PANTHER" id="PTHR46112">
    <property type="entry name" value="AMINOPEPTIDASE"/>
    <property type="match status" value="1"/>
</dbReference>
<dbReference type="RefSeq" id="WP_086033658.1">
    <property type="nucleotide sequence ID" value="NZ_MDSU01000018.1"/>
</dbReference>
<dbReference type="OrthoDB" id="9806388at2"/>
<dbReference type="STRING" id="1562698.DESAMIL20_953"/>
<keyword evidence="3" id="KW-0031">Aminopeptidase</keyword>
<evidence type="ECO:0000313" key="3">
    <source>
        <dbReference type="EMBL" id="OSS41400.1"/>
    </source>
</evidence>
<dbReference type="InterPro" id="IPR000994">
    <property type="entry name" value="Pept_M24"/>
</dbReference>
<keyword evidence="3" id="KW-0378">Hydrolase</keyword>
<evidence type="ECO:0000259" key="2">
    <source>
        <dbReference type="Pfam" id="PF01321"/>
    </source>
</evidence>
<dbReference type="AlphaFoldDB" id="A0A1X4XV47"/>
<dbReference type="InterPro" id="IPR050659">
    <property type="entry name" value="Peptidase_M24B"/>
</dbReference>
<keyword evidence="3" id="KW-0645">Protease</keyword>
<name>A0A1X4XV47_9BACT</name>
<dbReference type="PANTHER" id="PTHR46112:SF2">
    <property type="entry name" value="XAA-PRO AMINOPEPTIDASE P-RELATED"/>
    <property type="match status" value="1"/>
</dbReference>
<dbReference type="GO" id="GO:0004177">
    <property type="term" value="F:aminopeptidase activity"/>
    <property type="evidence" value="ECO:0007669"/>
    <property type="project" value="UniProtKB-KW"/>
</dbReference>
<dbReference type="EMBL" id="MDSU01000018">
    <property type="protein sequence ID" value="OSS41400.1"/>
    <property type="molecule type" value="Genomic_DNA"/>
</dbReference>
<dbReference type="InterPro" id="IPR036005">
    <property type="entry name" value="Creatinase/aminopeptidase-like"/>
</dbReference>
<dbReference type="EC" id="3.4.11.9" evidence="3"/>
<protein>
    <submittedName>
        <fullName evidence="3">Xaa-Pro aminopeptidase</fullName>
        <ecNumber evidence="3">3.4.11.9</ecNumber>
    </submittedName>
</protein>
<organism evidence="3 4">
    <name type="scientific">Desulfurella amilsii</name>
    <dbReference type="NCBI Taxonomy" id="1562698"/>
    <lineage>
        <taxon>Bacteria</taxon>
        <taxon>Pseudomonadati</taxon>
        <taxon>Campylobacterota</taxon>
        <taxon>Desulfurellia</taxon>
        <taxon>Desulfurellales</taxon>
        <taxon>Desulfurellaceae</taxon>
        <taxon>Desulfurella</taxon>
    </lineage>
</organism>
<dbReference type="Gene3D" id="3.90.230.10">
    <property type="entry name" value="Creatinase/methionine aminopeptidase superfamily"/>
    <property type="match status" value="1"/>
</dbReference>
<evidence type="ECO:0000313" key="4">
    <source>
        <dbReference type="Proteomes" id="UP000194141"/>
    </source>
</evidence>
<dbReference type="InterPro" id="IPR000587">
    <property type="entry name" value="Creatinase_N"/>
</dbReference>
<gene>
    <name evidence="3" type="ORF">DESAMIL20_953</name>
</gene>
<dbReference type="Pfam" id="PF00557">
    <property type="entry name" value="Peptidase_M24"/>
    <property type="match status" value="1"/>
</dbReference>